<dbReference type="Gene3D" id="1.25.40.10">
    <property type="entry name" value="Tetratricopeptide repeat domain"/>
    <property type="match status" value="1"/>
</dbReference>
<sequence>MSTMDPCVCSTVRHLAKNYDEKKAGSLASDINSLLRDLRALLLRSKSLARDVEYQITPTNQRAMKALEVKSVNLRPIDDVCTKYKDDIPGFWTASDDAVHAGLHRRLVCAVVFLRSKLDSGSKLPLIPPQIATSLGRNHNTTELKNSGRKYIKIARKLGGIASLFWLPLDIPHSTYERYLSMDDEEVFQHLESLKPLGDCYADFARQLLLSQFQDLPLSCSYHNLFPHYSDSVPPSEQLLLLLYALGGANVPLDLLESIRSPQRRWNESGEISTTTAIEFDLPPGLISLVEKETQFQQVLTNPHIIQHVNDDGIALLSLSPETMAFFSTAFLPVTMAELNETALRILCFATPACYEGNTYWSAAVKAVIWPLLDKMAKPDVVQEPLRTQAVVAVLYFCERDSVPLRIEALVKAKALLRRSMPYYLHASVVLFQSILDRVENDVSRSEAVLRDFLVKGVAKTRRDSALLGRLHISQIDNKIRSYDMDVPLLIYGWKAQQPLSLLEIQVTSRLQGVAARFFQSVGDFAAAAASMEQFLSLESNNLIQTNTRRLIVGRLGDIYCELQAYDKAATILRPVMEGTNPSEHIRRPYRRLLLSFAEAHIGMERLDDAEQILEQVRVSILPIQPLRYDNIHDQQLHMRSLIASARIAHLQHDLDEAIRRWGLALQGMRDMHAPNWLGSFTEAMIHLSLAHAQMLSGDSEGTTQSWKVGIDILRREKCEFWIPIVPTLWLKQIVMQVHEQMGWSFRMMLPGGKPDMTWPF</sequence>
<gene>
    <name evidence="1" type="ORF">SEUCBS140593_002763</name>
</gene>
<protein>
    <submittedName>
        <fullName evidence="1">Uncharacterized protein</fullName>
    </submittedName>
</protein>
<accession>A0ABP0B9D3</accession>
<organism evidence="1 2">
    <name type="scientific">Sporothrix eucalyptigena</name>
    <dbReference type="NCBI Taxonomy" id="1812306"/>
    <lineage>
        <taxon>Eukaryota</taxon>
        <taxon>Fungi</taxon>
        <taxon>Dikarya</taxon>
        <taxon>Ascomycota</taxon>
        <taxon>Pezizomycotina</taxon>
        <taxon>Sordariomycetes</taxon>
        <taxon>Sordariomycetidae</taxon>
        <taxon>Ophiostomatales</taxon>
        <taxon>Ophiostomataceae</taxon>
        <taxon>Sporothrix</taxon>
    </lineage>
</organism>
<proteinExistence type="predicted"/>
<dbReference type="Proteomes" id="UP001642482">
    <property type="component" value="Unassembled WGS sequence"/>
</dbReference>
<reference evidence="1 2" key="1">
    <citation type="submission" date="2024-01" db="EMBL/GenBank/DDBJ databases">
        <authorList>
            <person name="Allen C."/>
            <person name="Tagirdzhanova G."/>
        </authorList>
    </citation>
    <scope>NUCLEOTIDE SEQUENCE [LARGE SCALE GENOMIC DNA]</scope>
</reference>
<dbReference type="EMBL" id="CAWUHD010000019">
    <property type="protein sequence ID" value="CAK7216121.1"/>
    <property type="molecule type" value="Genomic_DNA"/>
</dbReference>
<evidence type="ECO:0000313" key="2">
    <source>
        <dbReference type="Proteomes" id="UP001642482"/>
    </source>
</evidence>
<dbReference type="InterPro" id="IPR011990">
    <property type="entry name" value="TPR-like_helical_dom_sf"/>
</dbReference>
<evidence type="ECO:0000313" key="1">
    <source>
        <dbReference type="EMBL" id="CAK7216121.1"/>
    </source>
</evidence>
<dbReference type="SUPFAM" id="SSF48452">
    <property type="entry name" value="TPR-like"/>
    <property type="match status" value="1"/>
</dbReference>
<name>A0ABP0B9D3_9PEZI</name>
<keyword evidence="2" id="KW-1185">Reference proteome</keyword>
<comment type="caution">
    <text evidence="1">The sequence shown here is derived from an EMBL/GenBank/DDBJ whole genome shotgun (WGS) entry which is preliminary data.</text>
</comment>